<dbReference type="PROSITE" id="PS00183">
    <property type="entry name" value="UBC_1"/>
    <property type="match status" value="1"/>
</dbReference>
<reference evidence="6" key="1">
    <citation type="journal article" date="2022" name="bioRxiv">
        <title>Genomics of Preaxostyla Flagellates Illuminates Evolutionary Transitions and the Path Towards Mitochondrial Loss.</title>
        <authorList>
            <person name="Novak L.V.F."/>
            <person name="Treitli S.C."/>
            <person name="Pyrih J."/>
            <person name="Halakuc P."/>
            <person name="Pipaliya S.V."/>
            <person name="Vacek V."/>
            <person name="Brzon O."/>
            <person name="Soukal P."/>
            <person name="Eme L."/>
            <person name="Dacks J.B."/>
            <person name="Karnkowska A."/>
            <person name="Elias M."/>
            <person name="Hampl V."/>
        </authorList>
    </citation>
    <scope>NUCLEOTIDE SEQUENCE</scope>
    <source>
        <strain evidence="6">RCP-MX</strain>
    </source>
</reference>
<dbReference type="InterPro" id="IPR000608">
    <property type="entry name" value="UBC"/>
</dbReference>
<organism evidence="6 7">
    <name type="scientific">Paratrimastix pyriformis</name>
    <dbReference type="NCBI Taxonomy" id="342808"/>
    <lineage>
        <taxon>Eukaryota</taxon>
        <taxon>Metamonada</taxon>
        <taxon>Preaxostyla</taxon>
        <taxon>Paratrimastigidae</taxon>
        <taxon>Paratrimastix</taxon>
    </lineage>
</organism>
<name>A0ABQ8UQ58_9EUKA</name>
<dbReference type="Gene3D" id="3.10.110.10">
    <property type="entry name" value="Ubiquitin Conjugating Enzyme"/>
    <property type="match status" value="1"/>
</dbReference>
<protein>
    <submittedName>
        <fullName evidence="6">Ubiquitin-conjugating enzyme E2 D2B</fullName>
    </submittedName>
</protein>
<dbReference type="InterPro" id="IPR023313">
    <property type="entry name" value="UBQ-conjugating_AS"/>
</dbReference>
<dbReference type="SUPFAM" id="SSF54495">
    <property type="entry name" value="UBC-like"/>
    <property type="match status" value="1"/>
</dbReference>
<dbReference type="Pfam" id="PF00179">
    <property type="entry name" value="UQ_con"/>
    <property type="match status" value="1"/>
</dbReference>
<evidence type="ECO:0000256" key="1">
    <source>
        <dbReference type="ARBA" id="ARBA00022679"/>
    </source>
</evidence>
<dbReference type="PROSITE" id="PS50127">
    <property type="entry name" value="UBC_2"/>
    <property type="match status" value="1"/>
</dbReference>
<feature type="active site" description="Glycyl thioester intermediate" evidence="3">
    <location>
        <position position="95"/>
    </location>
</feature>
<dbReference type="SMART" id="SM00212">
    <property type="entry name" value="UBCc"/>
    <property type="match status" value="1"/>
</dbReference>
<keyword evidence="1" id="KW-0808">Transferase</keyword>
<keyword evidence="7" id="KW-1185">Reference proteome</keyword>
<dbReference type="Proteomes" id="UP001141327">
    <property type="component" value="Unassembled WGS sequence"/>
</dbReference>
<keyword evidence="2 4" id="KW-0833">Ubl conjugation pathway</keyword>
<dbReference type="InterPro" id="IPR016135">
    <property type="entry name" value="UBQ-conjugating_enzyme/RWD"/>
</dbReference>
<dbReference type="PANTHER" id="PTHR24068">
    <property type="entry name" value="UBIQUITIN-CONJUGATING ENZYME E2"/>
    <property type="match status" value="1"/>
</dbReference>
<evidence type="ECO:0000313" key="7">
    <source>
        <dbReference type="Proteomes" id="UP001141327"/>
    </source>
</evidence>
<feature type="domain" description="UBC core" evidence="5">
    <location>
        <begin position="9"/>
        <end position="157"/>
    </location>
</feature>
<proteinExistence type="inferred from homology"/>
<comment type="similarity">
    <text evidence="4">Belongs to the ubiquitin-conjugating enzyme family.</text>
</comment>
<evidence type="ECO:0000256" key="2">
    <source>
        <dbReference type="ARBA" id="ARBA00022786"/>
    </source>
</evidence>
<comment type="caution">
    <text evidence="6">The sequence shown here is derived from an EMBL/GenBank/DDBJ whole genome shotgun (WGS) entry which is preliminary data.</text>
</comment>
<evidence type="ECO:0000259" key="5">
    <source>
        <dbReference type="PROSITE" id="PS50127"/>
    </source>
</evidence>
<dbReference type="EMBL" id="JAPMOS010000008">
    <property type="protein sequence ID" value="KAJ4461291.1"/>
    <property type="molecule type" value="Genomic_DNA"/>
</dbReference>
<sequence length="160" mass="18164">MSAYPLERNMAQRLRKELIAIRTDPPTPNCQAGPIDEQNIFHWQATLLAPEDTPYRGGIFFLDIDIPTNYPIKPPKVKFTTPVFHPNIDPTGKICLDMLTESWVPIFNISKVILQIYSLFQSPNPDSSLNPEAANLYKTDREAFNRQAAQWTQQYASGGL</sequence>
<accession>A0ABQ8UQ58</accession>
<gene>
    <name evidence="6" type="ORF">PAPYR_2329</name>
</gene>
<evidence type="ECO:0000313" key="6">
    <source>
        <dbReference type="EMBL" id="KAJ4461291.1"/>
    </source>
</evidence>
<evidence type="ECO:0000256" key="4">
    <source>
        <dbReference type="RuleBase" id="RU362109"/>
    </source>
</evidence>
<keyword evidence="4" id="KW-0067">ATP-binding</keyword>
<evidence type="ECO:0000256" key="3">
    <source>
        <dbReference type="PROSITE-ProRule" id="PRU10133"/>
    </source>
</evidence>
<keyword evidence="4" id="KW-0547">Nucleotide-binding</keyword>